<dbReference type="SFLD" id="SFLDS00001">
    <property type="entry name" value="Enolase"/>
    <property type="match status" value="1"/>
</dbReference>
<keyword evidence="2 6" id="KW-0479">Metal-binding</keyword>
<comment type="similarity">
    <text evidence="1 7">Belongs to the mandelate racemase/muconate lactonizing enzyme family.</text>
</comment>
<evidence type="ECO:0000256" key="5">
    <source>
        <dbReference type="PIRSR" id="PIRSR634603-1"/>
    </source>
</evidence>
<evidence type="ECO:0000259" key="8">
    <source>
        <dbReference type="SMART" id="SM00922"/>
    </source>
</evidence>
<comment type="caution">
    <text evidence="9">The sequence shown here is derived from an EMBL/GenBank/DDBJ whole genome shotgun (WGS) entry which is preliminary data.</text>
</comment>
<feature type="binding site" evidence="6">
    <location>
        <position position="231"/>
    </location>
    <ligand>
        <name>Mg(2+)</name>
        <dbReference type="ChEBI" id="CHEBI:18420"/>
    </ligand>
</feature>
<dbReference type="EC" id="5.1.1.-" evidence="7"/>
<dbReference type="Pfam" id="PF13378">
    <property type="entry name" value="MR_MLE_C"/>
    <property type="match status" value="1"/>
</dbReference>
<dbReference type="SUPFAM" id="SSF51604">
    <property type="entry name" value="Enolase C-terminal domain-like"/>
    <property type="match status" value="1"/>
</dbReference>
<protein>
    <recommendedName>
        <fullName evidence="7">Dipeptide epimerase</fullName>
        <ecNumber evidence="7">5.1.1.-</ecNumber>
    </recommendedName>
</protein>
<evidence type="ECO:0000256" key="7">
    <source>
        <dbReference type="RuleBase" id="RU366006"/>
    </source>
</evidence>
<evidence type="ECO:0000256" key="6">
    <source>
        <dbReference type="PIRSR" id="PIRSR634603-3"/>
    </source>
</evidence>
<dbReference type="PANTHER" id="PTHR48080:SF3">
    <property type="entry name" value="ENOLASE SUPERFAMILY MEMBER DDB_G0284701"/>
    <property type="match status" value="1"/>
</dbReference>
<gene>
    <name evidence="9" type="ORF">HOV93_07200</name>
</gene>
<evidence type="ECO:0000256" key="1">
    <source>
        <dbReference type="ARBA" id="ARBA00008031"/>
    </source>
</evidence>
<feature type="binding site" evidence="6">
    <location>
        <position position="179"/>
    </location>
    <ligand>
        <name>Mg(2+)</name>
        <dbReference type="ChEBI" id="CHEBI:18420"/>
    </ligand>
</feature>
<keyword evidence="10" id="KW-1185">Reference proteome</keyword>
<organism evidence="9 10">
    <name type="scientific">Bremerella alba</name>
    <dbReference type="NCBI Taxonomy" id="980252"/>
    <lineage>
        <taxon>Bacteria</taxon>
        <taxon>Pseudomonadati</taxon>
        <taxon>Planctomycetota</taxon>
        <taxon>Planctomycetia</taxon>
        <taxon>Pirellulales</taxon>
        <taxon>Pirellulaceae</taxon>
        <taxon>Bremerella</taxon>
    </lineage>
</organism>
<evidence type="ECO:0000256" key="2">
    <source>
        <dbReference type="ARBA" id="ARBA00022723"/>
    </source>
</evidence>
<dbReference type="GO" id="GO:0016855">
    <property type="term" value="F:racemase and epimerase activity, acting on amino acids and derivatives"/>
    <property type="evidence" value="ECO:0007669"/>
    <property type="project" value="UniProtKB-UniRule"/>
</dbReference>
<proteinExistence type="inferred from homology"/>
<dbReference type="SUPFAM" id="SSF54826">
    <property type="entry name" value="Enolase N-terminal domain-like"/>
    <property type="match status" value="1"/>
</dbReference>
<dbReference type="Gene3D" id="3.30.390.10">
    <property type="entry name" value="Enolase-like, N-terminal domain"/>
    <property type="match status" value="1"/>
</dbReference>
<dbReference type="InterPro" id="IPR034593">
    <property type="entry name" value="DgoD-like"/>
</dbReference>
<dbReference type="InterPro" id="IPR013341">
    <property type="entry name" value="Mandelate_racemase_N_dom"/>
</dbReference>
<dbReference type="Gene3D" id="3.20.20.120">
    <property type="entry name" value="Enolase-like C-terminal domain"/>
    <property type="match status" value="1"/>
</dbReference>
<dbReference type="SFLD" id="SFLDG00180">
    <property type="entry name" value="muconate_cycloisomerase"/>
    <property type="match status" value="1"/>
</dbReference>
<feature type="binding site" evidence="6">
    <location>
        <position position="205"/>
    </location>
    <ligand>
        <name>Mg(2+)</name>
        <dbReference type="ChEBI" id="CHEBI:18420"/>
    </ligand>
</feature>
<dbReference type="InterPro" id="IPR029017">
    <property type="entry name" value="Enolase-like_N"/>
</dbReference>
<dbReference type="Pfam" id="PF02746">
    <property type="entry name" value="MR_MLE_N"/>
    <property type="match status" value="1"/>
</dbReference>
<feature type="domain" description="Mandelate racemase/muconate lactonizing enzyme C-terminal" evidence="8">
    <location>
        <begin position="136"/>
        <end position="227"/>
    </location>
</feature>
<dbReference type="SMART" id="SM00922">
    <property type="entry name" value="MR_MLE"/>
    <property type="match status" value="1"/>
</dbReference>
<feature type="active site" description="Proton acceptor; specific for (S)-substrate epimerization" evidence="5">
    <location>
        <position position="253"/>
    </location>
</feature>
<dbReference type="RefSeq" id="WP_207395078.1">
    <property type="nucleotide sequence ID" value="NZ_JABRWO010000002.1"/>
</dbReference>
<evidence type="ECO:0000313" key="9">
    <source>
        <dbReference type="EMBL" id="MBA2113571.1"/>
    </source>
</evidence>
<dbReference type="CDD" id="cd03319">
    <property type="entry name" value="L-Ala-DL-Glu_epimerase"/>
    <property type="match status" value="1"/>
</dbReference>
<evidence type="ECO:0000256" key="4">
    <source>
        <dbReference type="ARBA" id="ARBA00023235"/>
    </source>
</evidence>
<dbReference type="Proteomes" id="UP000551616">
    <property type="component" value="Unassembled WGS sequence"/>
</dbReference>
<reference evidence="9 10" key="1">
    <citation type="submission" date="2020-05" db="EMBL/GenBank/DDBJ databases">
        <title>Bremerella alba sp. nov., a novel planctomycete isolated from the surface of the macroalga Fucus spiralis.</title>
        <authorList>
            <person name="Godinho O."/>
            <person name="Botelho R."/>
            <person name="Albuquerque L."/>
            <person name="Wiegand S."/>
            <person name="Da Costa M.S."/>
            <person name="Lobo-Da-Cunha A."/>
            <person name="Jogler C."/>
            <person name="Lage O.M."/>
        </authorList>
    </citation>
    <scope>NUCLEOTIDE SEQUENCE [LARGE SCALE GENOMIC DNA]</scope>
    <source>
        <strain evidence="9 10">FF15</strain>
    </source>
</reference>
<dbReference type="InterPro" id="IPR034603">
    <property type="entry name" value="Dipeptide_epimerase"/>
</dbReference>
<evidence type="ECO:0000256" key="3">
    <source>
        <dbReference type="ARBA" id="ARBA00022842"/>
    </source>
</evidence>
<dbReference type="GO" id="GO:0046872">
    <property type="term" value="F:metal ion binding"/>
    <property type="evidence" value="ECO:0007669"/>
    <property type="project" value="UniProtKB-KW"/>
</dbReference>
<accession>A0A7V9A646</accession>
<dbReference type="InterPro" id="IPR036849">
    <property type="entry name" value="Enolase-like_C_sf"/>
</dbReference>
<dbReference type="AlphaFoldDB" id="A0A7V9A646"/>
<evidence type="ECO:0000313" key="10">
    <source>
        <dbReference type="Proteomes" id="UP000551616"/>
    </source>
</evidence>
<keyword evidence="3 6" id="KW-0460">Magnesium</keyword>
<name>A0A7V9A646_9BACT</name>
<dbReference type="InterPro" id="IPR029065">
    <property type="entry name" value="Enolase_C-like"/>
</dbReference>
<sequence length="342" mass="37727">MRLEINRVEMPLRNVFRISRGEISVQETVIVQLYDNGESGLGEATQSSYYTHSADSIIDSLKQLEQELREWEFTTPEALWEVAEERLANDYFALSALDQAAHDLYGKRHRTSVFERKGMNWHNVPQSSITVSIASIPQMIEELQGFAGWPIIKVKLGTSDDLAIIQALRDSSDAVIRVDANCAWTVEETIRNSIEFASLGVEFIEQPLPADAPVASKRVVFEESALPIIADESCQREDDVRECDGLFHGINIKLCKCGGLTPAFRMLDEANSRGLKTMVGCMIESEVAISAAAQLAPRLDYVDLDGAALLARQPAQGVKVQHGKISRPSGFGCGVTLNTTLV</sequence>
<dbReference type="PANTHER" id="PTHR48080">
    <property type="entry name" value="D-GALACTONATE DEHYDRATASE-RELATED"/>
    <property type="match status" value="1"/>
</dbReference>
<dbReference type="InterPro" id="IPR013342">
    <property type="entry name" value="Mandelate_racemase_C"/>
</dbReference>
<keyword evidence="4 7" id="KW-0413">Isomerase</keyword>
<feature type="active site" description="Proton acceptor; specific for (R)-substrate epimerization" evidence="5">
    <location>
        <position position="155"/>
    </location>
</feature>
<dbReference type="EMBL" id="JABRWO010000002">
    <property type="protein sequence ID" value="MBA2113571.1"/>
    <property type="molecule type" value="Genomic_DNA"/>
</dbReference>
<comment type="cofactor">
    <cofactor evidence="6 7">
        <name>Mg(2+)</name>
        <dbReference type="ChEBI" id="CHEBI:18420"/>
    </cofactor>
    <text evidence="6 7">Binds 1 Mg(2+) ion per subunit.</text>
</comment>